<dbReference type="GO" id="GO:0006362">
    <property type="term" value="P:transcription elongation by RNA polymerase I"/>
    <property type="evidence" value="ECO:0007669"/>
    <property type="project" value="TreeGrafter"/>
</dbReference>
<keyword evidence="3 5" id="KW-0548">Nucleotidyltransferase</keyword>
<dbReference type="HAMAP" id="MF_00025">
    <property type="entry name" value="RNApol_Rpo5_RPB5"/>
    <property type="match status" value="1"/>
</dbReference>
<dbReference type="Proteomes" id="UP000075578">
    <property type="component" value="Unassembled WGS sequence"/>
</dbReference>
<evidence type="ECO:0000313" key="6">
    <source>
        <dbReference type="Proteomes" id="UP000075578"/>
    </source>
</evidence>
<name>A0A150J3X9_9EURY</name>
<evidence type="ECO:0000256" key="1">
    <source>
        <dbReference type="ARBA" id="ARBA00022478"/>
    </source>
</evidence>
<accession>A0A150J3X9</accession>
<feature type="domain" description="RNA polymerase subunit H/Rpb5 C-terminal" evidence="4">
    <location>
        <begin position="6"/>
        <end position="78"/>
    </location>
</feature>
<keyword evidence="3" id="KW-0963">Cytoplasm</keyword>
<reference evidence="5 6" key="1">
    <citation type="journal article" date="2016" name="ISME J.">
        <title>Chasing the elusive Euryarchaeota class WSA2: genomes reveal a uniquely fastidious methyl-reducing methanogen.</title>
        <authorList>
            <person name="Nobu M.K."/>
            <person name="Narihiro T."/>
            <person name="Kuroda K."/>
            <person name="Mei R."/>
            <person name="Liu W.T."/>
        </authorList>
    </citation>
    <scope>NUCLEOTIDE SEQUENCE [LARGE SCALE GENOMIC DNA]</scope>
    <source>
        <strain evidence="5">U1lsi0528_Bin089</strain>
    </source>
</reference>
<gene>
    <name evidence="3 5" type="primary">rpoH</name>
    <name evidence="3" type="synonym">rpo5</name>
    <name evidence="5" type="ORF">AMQ74_00970</name>
</gene>
<comment type="catalytic activity">
    <reaction evidence="3">
        <text>RNA(n) + a ribonucleoside 5'-triphosphate = RNA(n+1) + diphosphate</text>
        <dbReference type="Rhea" id="RHEA:21248"/>
        <dbReference type="Rhea" id="RHEA-COMP:14527"/>
        <dbReference type="Rhea" id="RHEA-COMP:17342"/>
        <dbReference type="ChEBI" id="CHEBI:33019"/>
        <dbReference type="ChEBI" id="CHEBI:61557"/>
        <dbReference type="ChEBI" id="CHEBI:140395"/>
        <dbReference type="EC" id="2.7.7.6"/>
    </reaction>
</comment>
<dbReference type="PANTHER" id="PTHR10535:SF0">
    <property type="entry name" value="DNA-DIRECTED RNA POLYMERASES I, II, AND III SUBUNIT RPABC1"/>
    <property type="match status" value="1"/>
</dbReference>
<dbReference type="GO" id="GO:0042797">
    <property type="term" value="P:tRNA transcription by RNA polymerase III"/>
    <property type="evidence" value="ECO:0007669"/>
    <property type="project" value="TreeGrafter"/>
</dbReference>
<comment type="caution">
    <text evidence="5">The sequence shown here is derived from an EMBL/GenBank/DDBJ whole genome shotgun (WGS) entry which is preliminary data.</text>
</comment>
<evidence type="ECO:0000256" key="3">
    <source>
        <dbReference type="HAMAP-Rule" id="MF_00025"/>
    </source>
</evidence>
<comment type="subunit">
    <text evidence="3">Part of the RNA polymerase complex.</text>
</comment>
<dbReference type="InterPro" id="IPR014381">
    <property type="entry name" value="Arch_Rpo5/euc_Rpb5"/>
</dbReference>
<dbReference type="InterPro" id="IPR035913">
    <property type="entry name" value="RPB5-like_sf"/>
</dbReference>
<dbReference type="GO" id="GO:0003899">
    <property type="term" value="F:DNA-directed RNA polymerase activity"/>
    <property type="evidence" value="ECO:0007669"/>
    <property type="project" value="UniProtKB-UniRule"/>
</dbReference>
<evidence type="ECO:0000313" key="5">
    <source>
        <dbReference type="EMBL" id="KYC51825.1"/>
    </source>
</evidence>
<dbReference type="GO" id="GO:0003677">
    <property type="term" value="F:DNA binding"/>
    <property type="evidence" value="ECO:0007669"/>
    <property type="project" value="InterPro"/>
</dbReference>
<dbReference type="Pfam" id="PF01191">
    <property type="entry name" value="RNA_pol_Rpb5_C"/>
    <property type="match status" value="1"/>
</dbReference>
<comment type="function">
    <text evidence="3">DNA-dependent RNA polymerase (RNAP) catalyzes the transcription of DNA into RNA using the four ribonucleoside triphosphates as substrates.</text>
</comment>
<proteinExistence type="inferred from homology"/>
<dbReference type="AlphaFoldDB" id="A0A150J3X9"/>
<sequence>MTKKKINIMDNEFVPQHTILTEEESNQLLQKYNVTYDKLPLILESDPVVKIIGAKPGDIIKIVRDYSPAGKSIFYRYVIGEESKKALDEEMLEEIVEEDSGED</sequence>
<organism evidence="5 6">
    <name type="scientific">Candidatus Methanofastidiosum methylothiophilum</name>
    <dbReference type="NCBI Taxonomy" id="1705564"/>
    <lineage>
        <taxon>Archaea</taxon>
        <taxon>Methanobacteriati</taxon>
        <taxon>Methanobacteriota</taxon>
        <taxon>Stenosarchaea group</taxon>
        <taxon>Candidatus Methanofastidiosia</taxon>
        <taxon>Candidatus Methanofastidiosales</taxon>
        <taxon>Candidatus Methanofastidiosaceae</taxon>
        <taxon>Candidatus Methanofastidiosum</taxon>
    </lineage>
</organism>
<evidence type="ECO:0000256" key="2">
    <source>
        <dbReference type="ARBA" id="ARBA00023163"/>
    </source>
</evidence>
<dbReference type="EMBL" id="LNGD01000052">
    <property type="protein sequence ID" value="KYC51825.1"/>
    <property type="molecule type" value="Genomic_DNA"/>
</dbReference>
<dbReference type="EC" id="2.7.7.6" evidence="3"/>
<dbReference type="Gene3D" id="3.90.940.20">
    <property type="entry name" value="RPB5-like RNA polymerase subunit"/>
    <property type="match status" value="1"/>
</dbReference>
<keyword evidence="2 3" id="KW-0804">Transcription</keyword>
<comment type="subcellular location">
    <subcellularLocation>
        <location evidence="3">Cytoplasm</location>
    </subcellularLocation>
</comment>
<dbReference type="InterPro" id="IPR000783">
    <property type="entry name" value="RNA_pol_subH/Rpb5_C"/>
</dbReference>
<evidence type="ECO:0000259" key="4">
    <source>
        <dbReference type="Pfam" id="PF01191"/>
    </source>
</evidence>
<dbReference type="NCBIfam" id="NF007129">
    <property type="entry name" value="PRK09570.1"/>
    <property type="match status" value="1"/>
</dbReference>
<comment type="similarity">
    <text evidence="3">Belongs to the archaeal Rpo5/eukaryotic RPB5 RNA polymerase subunit family.</text>
</comment>
<dbReference type="SUPFAM" id="SSF55287">
    <property type="entry name" value="RPB5-like RNA polymerase subunit"/>
    <property type="match status" value="1"/>
</dbReference>
<dbReference type="GO" id="GO:0005737">
    <property type="term" value="C:cytoplasm"/>
    <property type="evidence" value="ECO:0007669"/>
    <property type="project" value="UniProtKB-SubCell"/>
</dbReference>
<dbReference type="PANTHER" id="PTHR10535">
    <property type="entry name" value="DNA-DIRECTED RNA POLYMERASES I, II, AND III SUBUNIT RPABC1"/>
    <property type="match status" value="1"/>
</dbReference>
<dbReference type="GO" id="GO:0006366">
    <property type="term" value="P:transcription by RNA polymerase II"/>
    <property type="evidence" value="ECO:0007669"/>
    <property type="project" value="TreeGrafter"/>
</dbReference>
<keyword evidence="1 3" id="KW-0240">DNA-directed RNA polymerase</keyword>
<keyword evidence="3 5" id="KW-0808">Transferase</keyword>
<dbReference type="GO" id="GO:0000428">
    <property type="term" value="C:DNA-directed RNA polymerase complex"/>
    <property type="evidence" value="ECO:0007669"/>
    <property type="project" value="UniProtKB-KW"/>
</dbReference>
<protein>
    <recommendedName>
        <fullName evidence="3">DNA-directed RNA polymerase subunit Rpo5</fullName>
        <ecNumber evidence="3">2.7.7.6</ecNumber>
    </recommendedName>
    <alternativeName>
        <fullName evidence="3">DNA-directed RNA polymerase subunit H</fullName>
    </alternativeName>
</protein>